<sequence>MTTGVSATEIFMSSVPYSATTKNCQEHSLRDLGSIQPLAPMILSAAASLYASLTRHLTGFFGAAAGPPSAVECASTFMMSIRLWTVRRVPRQPFLSDMRTSARQGRRERADLAARHAGASDYAWSEGFRSSVCLAHS</sequence>
<name>A0AAJ0AGQ5_9PEZI</name>
<dbReference type="Proteomes" id="UP001224890">
    <property type="component" value="Unassembled WGS sequence"/>
</dbReference>
<dbReference type="EMBL" id="JAHMHR010000030">
    <property type="protein sequence ID" value="KAK1673586.1"/>
    <property type="molecule type" value="Genomic_DNA"/>
</dbReference>
<dbReference type="RefSeq" id="XP_060427589.1">
    <property type="nucleotide sequence ID" value="XM_060572609.1"/>
</dbReference>
<protein>
    <submittedName>
        <fullName evidence="1">Uncharacterized protein</fullName>
    </submittedName>
</protein>
<keyword evidence="2" id="KW-1185">Reference proteome</keyword>
<dbReference type="AlphaFoldDB" id="A0AAJ0AGQ5"/>
<comment type="caution">
    <text evidence="1">The sequence shown here is derived from an EMBL/GenBank/DDBJ whole genome shotgun (WGS) entry which is preliminary data.</text>
</comment>
<proteinExistence type="predicted"/>
<organism evidence="1 2">
    <name type="scientific">Colletotrichum godetiae</name>
    <dbReference type="NCBI Taxonomy" id="1209918"/>
    <lineage>
        <taxon>Eukaryota</taxon>
        <taxon>Fungi</taxon>
        <taxon>Dikarya</taxon>
        <taxon>Ascomycota</taxon>
        <taxon>Pezizomycotina</taxon>
        <taxon>Sordariomycetes</taxon>
        <taxon>Hypocreomycetidae</taxon>
        <taxon>Glomerellales</taxon>
        <taxon>Glomerellaceae</taxon>
        <taxon>Colletotrichum</taxon>
        <taxon>Colletotrichum acutatum species complex</taxon>
    </lineage>
</organism>
<dbReference type="GeneID" id="85457135"/>
<evidence type="ECO:0000313" key="1">
    <source>
        <dbReference type="EMBL" id="KAK1673586.1"/>
    </source>
</evidence>
<reference evidence="1" key="1">
    <citation type="submission" date="2021-06" db="EMBL/GenBank/DDBJ databases">
        <title>Comparative genomics, transcriptomics and evolutionary studies reveal genomic signatures of adaptation to plant cell wall in hemibiotrophic fungi.</title>
        <authorList>
            <consortium name="DOE Joint Genome Institute"/>
            <person name="Baroncelli R."/>
            <person name="Diaz J.F."/>
            <person name="Benocci T."/>
            <person name="Peng M."/>
            <person name="Battaglia E."/>
            <person name="Haridas S."/>
            <person name="Andreopoulos W."/>
            <person name="Labutti K."/>
            <person name="Pangilinan J."/>
            <person name="Floch G.L."/>
            <person name="Makela M.R."/>
            <person name="Henrissat B."/>
            <person name="Grigoriev I.V."/>
            <person name="Crouch J.A."/>
            <person name="De Vries R.P."/>
            <person name="Sukno S.A."/>
            <person name="Thon M.R."/>
        </authorList>
    </citation>
    <scope>NUCLEOTIDE SEQUENCE</scope>
    <source>
        <strain evidence="1">CBS 193.32</strain>
    </source>
</reference>
<gene>
    <name evidence="1" type="ORF">BDP55DRAFT_633862</name>
</gene>
<evidence type="ECO:0000313" key="2">
    <source>
        <dbReference type="Proteomes" id="UP001224890"/>
    </source>
</evidence>
<accession>A0AAJ0AGQ5</accession>